<keyword evidence="4" id="KW-1185">Reference proteome</keyword>
<keyword evidence="2" id="KW-0732">Signal</keyword>
<reference evidence="4" key="1">
    <citation type="submission" date="2023-07" db="EMBL/GenBank/DDBJ databases">
        <title>Conexibacter stalactiti sp. nov., isolated from stalactites in a lava cave and emended description of the genus Conexibacter.</title>
        <authorList>
            <person name="Lee S.D."/>
        </authorList>
    </citation>
    <scope>NUCLEOTIDE SEQUENCE [LARGE SCALE GENOMIC DNA]</scope>
    <source>
        <strain evidence="4">KCTC 39840</strain>
    </source>
</reference>
<evidence type="ECO:0000256" key="1">
    <source>
        <dbReference type="SAM" id="MobiDB-lite"/>
    </source>
</evidence>
<gene>
    <name evidence="3" type="ORF">R7226_07735</name>
</gene>
<reference evidence="3 4" key="2">
    <citation type="submission" date="2023-10" db="EMBL/GenBank/DDBJ databases">
        <authorList>
            <person name="Han X.F."/>
        </authorList>
    </citation>
    <scope>NUCLEOTIDE SEQUENCE [LARGE SCALE GENOMIC DNA]</scope>
    <source>
        <strain evidence="3 4">KCTC 39840</strain>
    </source>
</reference>
<feature type="region of interest" description="Disordered" evidence="1">
    <location>
        <begin position="130"/>
        <end position="179"/>
    </location>
</feature>
<name>A0ABU4HLP3_9ACTN</name>
<evidence type="ECO:0000256" key="2">
    <source>
        <dbReference type="SAM" id="SignalP"/>
    </source>
</evidence>
<evidence type="ECO:0000313" key="4">
    <source>
        <dbReference type="Proteomes" id="UP001284601"/>
    </source>
</evidence>
<dbReference type="RefSeq" id="WP_318596492.1">
    <property type="nucleotide sequence ID" value="NZ_JAWSTH010000014.1"/>
</dbReference>
<accession>A0ABU4HLP3</accession>
<sequence>MPSRLRVLLVLAILSALPPAAAMGASRAARPAPARLTLTQVRASGARLTIQGRATLPTLSARQRRGTRVALTLKDARRGVERFSAPLDARRAFKLTRTTRLSGRLSLTARVTIAGKPSGRALSRTLTVSAASRGTTGPGAGGGSGGGSGTTTPGTGPGAGPAPGGSPIDPGPNAPQGTPLLGTFAIEPGVSYVNGTHSGSWFQMVTPVGSNFVNADSRSRNKEYTLLDPGTDGGLRTDVYQPAPTPAFDPTGAALANRIVQPTKFFGQYFSIVTAPQDAQLSVADPLPAITVNGGRLSGQVTAWAAQWNGNWFNQGTPKPDGSVPGASTAVSGTYDAASGRFLLEWKSLIVTGPFDKFIGSWHLAGTFRPAQTSP</sequence>
<feature type="signal peptide" evidence="2">
    <location>
        <begin position="1"/>
        <end position="22"/>
    </location>
</feature>
<feature type="compositionally biased region" description="Gly residues" evidence="1">
    <location>
        <begin position="136"/>
        <end position="163"/>
    </location>
</feature>
<dbReference type="EMBL" id="JAWSTH010000014">
    <property type="protein sequence ID" value="MDW5594221.1"/>
    <property type="molecule type" value="Genomic_DNA"/>
</dbReference>
<comment type="caution">
    <text evidence="3">The sequence shown here is derived from an EMBL/GenBank/DDBJ whole genome shotgun (WGS) entry which is preliminary data.</text>
</comment>
<evidence type="ECO:0000313" key="3">
    <source>
        <dbReference type="EMBL" id="MDW5594221.1"/>
    </source>
</evidence>
<organism evidence="3 4">
    <name type="scientific">Conexibacter stalactiti</name>
    <dbReference type="NCBI Taxonomy" id="1940611"/>
    <lineage>
        <taxon>Bacteria</taxon>
        <taxon>Bacillati</taxon>
        <taxon>Actinomycetota</taxon>
        <taxon>Thermoleophilia</taxon>
        <taxon>Solirubrobacterales</taxon>
        <taxon>Conexibacteraceae</taxon>
        <taxon>Conexibacter</taxon>
    </lineage>
</organism>
<dbReference type="Proteomes" id="UP001284601">
    <property type="component" value="Unassembled WGS sequence"/>
</dbReference>
<protein>
    <submittedName>
        <fullName evidence="3">Uncharacterized protein</fullName>
    </submittedName>
</protein>
<proteinExistence type="predicted"/>
<feature type="chain" id="PRO_5046551091" evidence="2">
    <location>
        <begin position="23"/>
        <end position="375"/>
    </location>
</feature>